<keyword evidence="3" id="KW-0326">Glycosidase</keyword>
<proteinExistence type="inferred from homology"/>
<dbReference type="PRINTS" id="PR00738">
    <property type="entry name" value="GLHYDRLASE20"/>
</dbReference>
<evidence type="ECO:0000256" key="1">
    <source>
        <dbReference type="ARBA" id="ARBA00006285"/>
    </source>
</evidence>
<dbReference type="InterPro" id="IPR052764">
    <property type="entry name" value="GH20_Enzymes"/>
</dbReference>
<dbReference type="Proteomes" id="UP001589710">
    <property type="component" value="Unassembled WGS sequence"/>
</dbReference>
<evidence type="ECO:0000256" key="3">
    <source>
        <dbReference type="ARBA" id="ARBA00023295"/>
    </source>
</evidence>
<comment type="similarity">
    <text evidence="1">Belongs to the glycosyl hydrolase 20 family.</text>
</comment>
<dbReference type="SUPFAM" id="SSF55545">
    <property type="entry name" value="beta-N-acetylhexosaminidase-like domain"/>
    <property type="match status" value="1"/>
</dbReference>
<evidence type="ECO:0000313" key="6">
    <source>
        <dbReference type="EMBL" id="MFB9573901.1"/>
    </source>
</evidence>
<dbReference type="RefSeq" id="WP_345509700.1">
    <property type="nucleotide sequence ID" value="NZ_BAAAXD010000003.1"/>
</dbReference>
<gene>
    <name evidence="6" type="ORF">ACFFTL_16685</name>
</gene>
<feature type="domain" description="Beta-hexosaminidase bacterial type N-terminal" evidence="5">
    <location>
        <begin position="48"/>
        <end position="173"/>
    </location>
</feature>
<dbReference type="Pfam" id="PF02838">
    <property type="entry name" value="Glyco_hydro_20b"/>
    <property type="match status" value="1"/>
</dbReference>
<dbReference type="PANTHER" id="PTHR43678:SF1">
    <property type="entry name" value="BETA-N-ACETYLHEXOSAMINIDASE"/>
    <property type="match status" value="1"/>
</dbReference>
<sequence length="547" mass="60036">MEQSRVSRRGFVAAGLSLPILAGTRTPALAGVAQGAGTGPAIPEAAPPTVLPAVQRFEAGAVAKELVPATRIVLHPASARDLRPAAEVLAEELVTEGHLTRAPRVAVSRNSRPHDIVLRLGEVDQAEHSEAYSIVTDEAVTVTSPTAVGVFWGTRTLVQVLRSGLPAGRIVDWPALSERSLLLDLGRKHFTPDWIKALIREMSFLKMNALQLHISEGLGFRVECETHPEIVSAEHLTKAEVREILAFAQKYHVHVNVDVDTPGHMDHILSFHPEYQLVLANGTRHSGFLDFSKPDARRLVHEIVSEMCDLFDGPVFHFGGDEFFPAPWQGTGPDVVSDRTAPQLVQYARDVTGNSSATAHDGYEFYMNELADVVRSKGKTARMFNDDVYPGEGVNRVDPRTQVDVWIRWNSAKPNAGQYVTAGHEVINSNGDYLYFILTSEGLGTGPYKNPRGIYERWTSRTFMGAAGSAGEYHLPEHAPVFGAHLSVWCDSPSSMGQDEVARLLQEWLQVFAQQTWGSPKPAETLEEFRARVVEQVGTAPAARLRD</sequence>
<dbReference type="Pfam" id="PF00728">
    <property type="entry name" value="Glyco_hydro_20"/>
    <property type="match status" value="1"/>
</dbReference>
<feature type="domain" description="Glycoside hydrolase family 20 catalytic" evidence="4">
    <location>
        <begin position="179"/>
        <end position="450"/>
    </location>
</feature>
<dbReference type="Gene3D" id="3.20.20.80">
    <property type="entry name" value="Glycosidases"/>
    <property type="match status" value="1"/>
</dbReference>
<dbReference type="EMBL" id="JBHMCG010000075">
    <property type="protein sequence ID" value="MFB9573901.1"/>
    <property type="molecule type" value="Genomic_DNA"/>
</dbReference>
<accession>A0ABV5R9Y0</accession>
<dbReference type="InterPro" id="IPR017853">
    <property type="entry name" value="GH"/>
</dbReference>
<dbReference type="InterPro" id="IPR025705">
    <property type="entry name" value="Beta_hexosaminidase_sua/sub"/>
</dbReference>
<dbReference type="InterPro" id="IPR015882">
    <property type="entry name" value="HEX_bac_N"/>
</dbReference>
<name>A0ABV5R9Y0_9ACTN</name>
<dbReference type="Gene3D" id="3.30.379.10">
    <property type="entry name" value="Chitobiase/beta-hexosaminidase domain 2-like"/>
    <property type="match status" value="1"/>
</dbReference>
<reference evidence="6 7" key="1">
    <citation type="submission" date="2024-09" db="EMBL/GenBank/DDBJ databases">
        <authorList>
            <person name="Sun Q."/>
            <person name="Mori K."/>
        </authorList>
    </citation>
    <scope>NUCLEOTIDE SEQUENCE [LARGE SCALE GENOMIC DNA]</scope>
    <source>
        <strain evidence="6 7">JCM 3331</strain>
    </source>
</reference>
<organism evidence="6 7">
    <name type="scientific">Streptomyces yanii</name>
    <dbReference type="NCBI Taxonomy" id="78510"/>
    <lineage>
        <taxon>Bacteria</taxon>
        <taxon>Bacillati</taxon>
        <taxon>Actinomycetota</taxon>
        <taxon>Actinomycetes</taxon>
        <taxon>Kitasatosporales</taxon>
        <taxon>Streptomycetaceae</taxon>
        <taxon>Streptomyces</taxon>
    </lineage>
</organism>
<keyword evidence="2" id="KW-0378">Hydrolase</keyword>
<dbReference type="InterPro" id="IPR029018">
    <property type="entry name" value="Hex-like_dom2"/>
</dbReference>
<dbReference type="SUPFAM" id="SSF51445">
    <property type="entry name" value="(Trans)glycosidases"/>
    <property type="match status" value="1"/>
</dbReference>
<evidence type="ECO:0000259" key="4">
    <source>
        <dbReference type="Pfam" id="PF00728"/>
    </source>
</evidence>
<evidence type="ECO:0000259" key="5">
    <source>
        <dbReference type="Pfam" id="PF02838"/>
    </source>
</evidence>
<keyword evidence="7" id="KW-1185">Reference proteome</keyword>
<evidence type="ECO:0000256" key="2">
    <source>
        <dbReference type="ARBA" id="ARBA00022801"/>
    </source>
</evidence>
<comment type="caution">
    <text evidence="6">The sequence shown here is derived from an EMBL/GenBank/DDBJ whole genome shotgun (WGS) entry which is preliminary data.</text>
</comment>
<evidence type="ECO:0000313" key="7">
    <source>
        <dbReference type="Proteomes" id="UP001589710"/>
    </source>
</evidence>
<dbReference type="InterPro" id="IPR015883">
    <property type="entry name" value="Glyco_hydro_20_cat"/>
</dbReference>
<protein>
    <submittedName>
        <fullName evidence="6">Family 20 glycosylhydrolase</fullName>
    </submittedName>
</protein>
<dbReference type="PANTHER" id="PTHR43678">
    <property type="entry name" value="PUTATIVE (AFU_ORTHOLOGUE AFUA_2G00640)-RELATED"/>
    <property type="match status" value="1"/>
</dbReference>